<comment type="caution">
    <text evidence="1">The sequence shown here is derived from an EMBL/GenBank/DDBJ whole genome shotgun (WGS) entry which is preliminary data.</text>
</comment>
<dbReference type="EMBL" id="QHJQ01000010">
    <property type="protein sequence ID" value="PXA03338.1"/>
    <property type="molecule type" value="Genomic_DNA"/>
</dbReference>
<protein>
    <submittedName>
        <fullName evidence="1">Uncharacterized protein</fullName>
    </submittedName>
</protein>
<sequence>MICFTSGLWGAFPIIAEKPKITHEEAYRILSNDVLGEKFEGTYTTKVIPHSIVYTTLEHSKILRNRVNSSKKENRKELEEKLSEWGWLMTIAGYQSLEHSNAYFVTSEGECIWIHTMD</sequence>
<evidence type="ECO:0000313" key="1">
    <source>
        <dbReference type="EMBL" id="PXA03338.1"/>
    </source>
</evidence>
<organism evidence="1 2">
    <name type="scientific">Coraliomargarita sinensis</name>
    <dbReference type="NCBI Taxonomy" id="2174842"/>
    <lineage>
        <taxon>Bacteria</taxon>
        <taxon>Pseudomonadati</taxon>
        <taxon>Verrucomicrobiota</taxon>
        <taxon>Opitutia</taxon>
        <taxon>Puniceicoccales</taxon>
        <taxon>Coraliomargaritaceae</taxon>
        <taxon>Coraliomargarita</taxon>
    </lineage>
</organism>
<proteinExistence type="predicted"/>
<reference evidence="1 2" key="1">
    <citation type="submission" date="2018-05" db="EMBL/GenBank/DDBJ databases">
        <title>Coraliomargarita sinensis sp. nov., isolated from a marine solar saltern.</title>
        <authorList>
            <person name="Zhou L.Y."/>
        </authorList>
    </citation>
    <scope>NUCLEOTIDE SEQUENCE [LARGE SCALE GENOMIC DNA]</scope>
    <source>
        <strain evidence="1 2">WN38</strain>
    </source>
</reference>
<dbReference type="InParanoid" id="A0A317ZH84"/>
<evidence type="ECO:0000313" key="2">
    <source>
        <dbReference type="Proteomes" id="UP000247099"/>
    </source>
</evidence>
<accession>A0A317ZH84</accession>
<keyword evidence="2" id="KW-1185">Reference proteome</keyword>
<name>A0A317ZH84_9BACT</name>
<dbReference type="AlphaFoldDB" id="A0A317ZH84"/>
<dbReference type="Proteomes" id="UP000247099">
    <property type="component" value="Unassembled WGS sequence"/>
</dbReference>
<gene>
    <name evidence="1" type="ORF">DDZ13_13020</name>
</gene>